<dbReference type="RefSeq" id="WP_111420152.1">
    <property type="nucleotide sequence ID" value="NZ_NPEX01000114.1"/>
</dbReference>
<evidence type="ECO:0000256" key="4">
    <source>
        <dbReference type="ARBA" id="ARBA00022840"/>
    </source>
</evidence>
<keyword evidence="2" id="KW-0813">Transport</keyword>
<dbReference type="OrthoDB" id="9807242at2"/>
<dbReference type="InterPro" id="IPR003593">
    <property type="entry name" value="AAA+_ATPase"/>
</dbReference>
<dbReference type="SUPFAM" id="SSF52540">
    <property type="entry name" value="P-loop containing nucleoside triphosphate hydrolases"/>
    <property type="match status" value="1"/>
</dbReference>
<keyword evidence="3" id="KW-0547">Nucleotide-binding</keyword>
<name>A0A327KY22_9BRAD</name>
<reference evidence="6 7" key="1">
    <citation type="submission" date="2017-07" db="EMBL/GenBank/DDBJ databases">
        <title>Draft Genome Sequences of Select Purple Nonsulfur Bacteria.</title>
        <authorList>
            <person name="Lasarre B."/>
            <person name="Mckinlay J.B."/>
        </authorList>
    </citation>
    <scope>NUCLEOTIDE SEQUENCE [LARGE SCALE GENOMIC DNA]</scope>
    <source>
        <strain evidence="6 7">DSM 5909</strain>
    </source>
</reference>
<organism evidence="6 7">
    <name type="scientific">Rhodoplanes roseus</name>
    <dbReference type="NCBI Taxonomy" id="29409"/>
    <lineage>
        <taxon>Bacteria</taxon>
        <taxon>Pseudomonadati</taxon>
        <taxon>Pseudomonadota</taxon>
        <taxon>Alphaproteobacteria</taxon>
        <taxon>Hyphomicrobiales</taxon>
        <taxon>Nitrobacteraceae</taxon>
        <taxon>Rhodoplanes</taxon>
    </lineage>
</organism>
<dbReference type="InterPro" id="IPR017871">
    <property type="entry name" value="ABC_transporter-like_CS"/>
</dbReference>
<comment type="similarity">
    <text evidence="1">Belongs to the ABC transporter superfamily.</text>
</comment>
<dbReference type="InterPro" id="IPR027417">
    <property type="entry name" value="P-loop_NTPase"/>
</dbReference>
<evidence type="ECO:0000256" key="1">
    <source>
        <dbReference type="ARBA" id="ARBA00005417"/>
    </source>
</evidence>
<dbReference type="Pfam" id="PF00005">
    <property type="entry name" value="ABC_tran"/>
    <property type="match status" value="1"/>
</dbReference>
<dbReference type="CDD" id="cd03293">
    <property type="entry name" value="ABC_NrtD_SsuB_transporters"/>
    <property type="match status" value="1"/>
</dbReference>
<dbReference type="PANTHER" id="PTHR42788:SF13">
    <property type="entry name" value="ALIPHATIC SULFONATES IMPORT ATP-BINDING PROTEIN SSUB"/>
    <property type="match status" value="1"/>
</dbReference>
<evidence type="ECO:0000313" key="7">
    <source>
        <dbReference type="Proteomes" id="UP000249130"/>
    </source>
</evidence>
<dbReference type="PROSITE" id="PS00211">
    <property type="entry name" value="ABC_TRANSPORTER_1"/>
    <property type="match status" value="1"/>
</dbReference>
<dbReference type="InterPro" id="IPR050166">
    <property type="entry name" value="ABC_transporter_ATP-bind"/>
</dbReference>
<comment type="caution">
    <text evidence="6">The sequence shown here is derived from an EMBL/GenBank/DDBJ whole genome shotgun (WGS) entry which is preliminary data.</text>
</comment>
<evidence type="ECO:0000259" key="5">
    <source>
        <dbReference type="PROSITE" id="PS50893"/>
    </source>
</evidence>
<dbReference type="SMART" id="SM00382">
    <property type="entry name" value="AAA"/>
    <property type="match status" value="1"/>
</dbReference>
<feature type="domain" description="ABC transporter" evidence="5">
    <location>
        <begin position="9"/>
        <end position="240"/>
    </location>
</feature>
<keyword evidence="7" id="KW-1185">Reference proteome</keyword>
<dbReference type="PROSITE" id="PS50893">
    <property type="entry name" value="ABC_TRANSPORTER_2"/>
    <property type="match status" value="1"/>
</dbReference>
<keyword evidence="4" id="KW-0067">ATP-binding</keyword>
<proteinExistence type="inferred from homology"/>
<dbReference type="Gene3D" id="3.40.50.300">
    <property type="entry name" value="P-loop containing nucleotide triphosphate hydrolases"/>
    <property type="match status" value="1"/>
</dbReference>
<protein>
    <recommendedName>
        <fullName evidence="5">ABC transporter domain-containing protein</fullName>
    </recommendedName>
</protein>
<dbReference type="GO" id="GO:0016887">
    <property type="term" value="F:ATP hydrolysis activity"/>
    <property type="evidence" value="ECO:0007669"/>
    <property type="project" value="InterPro"/>
</dbReference>
<evidence type="ECO:0000313" key="6">
    <source>
        <dbReference type="EMBL" id="RAI42967.1"/>
    </source>
</evidence>
<dbReference type="AlphaFoldDB" id="A0A327KY22"/>
<gene>
    <name evidence="6" type="ORF">CH341_16675</name>
</gene>
<evidence type="ECO:0000256" key="2">
    <source>
        <dbReference type="ARBA" id="ARBA00022448"/>
    </source>
</evidence>
<dbReference type="EMBL" id="NPEX01000114">
    <property type="protein sequence ID" value="RAI42967.1"/>
    <property type="molecule type" value="Genomic_DNA"/>
</dbReference>
<evidence type="ECO:0000256" key="3">
    <source>
        <dbReference type="ARBA" id="ARBA00022741"/>
    </source>
</evidence>
<dbReference type="PANTHER" id="PTHR42788">
    <property type="entry name" value="TAURINE IMPORT ATP-BINDING PROTEIN-RELATED"/>
    <property type="match status" value="1"/>
</dbReference>
<dbReference type="Proteomes" id="UP000249130">
    <property type="component" value="Unassembled WGS sequence"/>
</dbReference>
<dbReference type="GO" id="GO:0005524">
    <property type="term" value="F:ATP binding"/>
    <property type="evidence" value="ECO:0007669"/>
    <property type="project" value="UniProtKB-KW"/>
</dbReference>
<accession>A0A327KY22</accession>
<sequence length="268" mass="29474">METPPAAAIRARNASKLFLDGAVVAFRQLDLEVRTQEILCIVGPSGCGKTTFLRCIAGLIDLSAGDILVAGKAVSGPPDSVAMVFQHFGLLPWKTVYQNAAFGLAMAGASRETIRDRVGHYLDLAGLSGFEQHYPYQLSGGMQQRVGLVRALAINPAILLMDEPFAALDAQTREILQNELLELMERPDERKTMVFITHSIDEAILLGDRVAVMTARPGRLKEVIEMPFGRPRDPEAVRSDPRFAELRAHIWHQLHTAPKRAAKTREVA</sequence>
<dbReference type="InterPro" id="IPR003439">
    <property type="entry name" value="ABC_transporter-like_ATP-bd"/>
</dbReference>